<dbReference type="FunFam" id="3.80.10.10:FF:000129">
    <property type="entry name" value="Leucine-rich repeat receptor-like kinase"/>
    <property type="match status" value="1"/>
</dbReference>
<reference evidence="23 24" key="2">
    <citation type="submission" date="2013-12" db="EMBL/GenBank/DDBJ databases">
        <authorList>
            <person name="Yu Y."/>
            <person name="Lee S."/>
            <person name="de Baynast K."/>
            <person name="Wissotski M."/>
            <person name="Liu L."/>
            <person name="Talag J."/>
            <person name="Goicoechea J."/>
            <person name="Angelova A."/>
            <person name="Jetty R."/>
            <person name="Kudrna D."/>
            <person name="Golser W."/>
            <person name="Rivera L."/>
            <person name="Zhang J."/>
            <person name="Wing R."/>
        </authorList>
    </citation>
    <scope>NUCLEOTIDE SEQUENCE</scope>
</reference>
<comment type="subcellular location">
    <subcellularLocation>
        <location evidence="1">Membrane</location>
        <topology evidence="1">Single-pass membrane protein</topology>
    </subcellularLocation>
</comment>
<dbReference type="InterPro" id="IPR008271">
    <property type="entry name" value="Ser/Thr_kinase_AS"/>
</dbReference>
<dbReference type="InterPro" id="IPR003591">
    <property type="entry name" value="Leu-rich_rpt_typical-subtyp"/>
</dbReference>
<dbReference type="InterPro" id="IPR024788">
    <property type="entry name" value="Malectin-like_Carb-bd_dom"/>
</dbReference>
<evidence type="ECO:0000256" key="12">
    <source>
        <dbReference type="ARBA" id="ARBA00022777"/>
    </source>
</evidence>
<feature type="compositionally biased region" description="Basic and acidic residues" evidence="20">
    <location>
        <begin position="2374"/>
        <end position="2384"/>
    </location>
</feature>
<keyword evidence="14" id="KW-0067">ATP-binding</keyword>
<dbReference type="Proteomes" id="UP000032180">
    <property type="component" value="Chromosome 11"/>
</dbReference>
<comment type="similarity">
    <text evidence="2">Belongs to the protein kinase superfamily. TKL Ser/Thr protein kinase family. ROCO subfamily.</text>
</comment>
<dbReference type="EC" id="2.7.11.1" evidence="3"/>
<reference evidence="23" key="3">
    <citation type="submission" date="2015-04" db="UniProtKB">
        <authorList>
            <consortium name="EnsemblPlants"/>
        </authorList>
    </citation>
    <scope>IDENTIFICATION</scope>
</reference>
<dbReference type="Gene3D" id="3.80.10.10">
    <property type="entry name" value="Ribonuclease Inhibitor"/>
    <property type="match status" value="3"/>
</dbReference>
<dbReference type="GO" id="GO:0004674">
    <property type="term" value="F:protein serine/threonine kinase activity"/>
    <property type="evidence" value="ECO:0007669"/>
    <property type="project" value="UniProtKB-KW"/>
</dbReference>
<keyword evidence="6" id="KW-0433">Leucine-rich repeat</keyword>
<dbReference type="Gene3D" id="3.40.50.300">
    <property type="entry name" value="P-loop containing nucleotide triphosphate hydrolases"/>
    <property type="match status" value="1"/>
</dbReference>
<dbReference type="STRING" id="77586.A0A0D9XVL7"/>
<keyword evidence="24" id="KW-1185">Reference proteome</keyword>
<dbReference type="GO" id="GO:0016020">
    <property type="term" value="C:membrane"/>
    <property type="evidence" value="ECO:0007669"/>
    <property type="project" value="UniProtKB-SubCell"/>
</dbReference>
<dbReference type="InterPro" id="IPR036388">
    <property type="entry name" value="WH-like_DNA-bd_sf"/>
</dbReference>
<keyword evidence="13" id="KW-0611">Plant defense</keyword>
<dbReference type="GO" id="GO:0005524">
    <property type="term" value="F:ATP binding"/>
    <property type="evidence" value="ECO:0007669"/>
    <property type="project" value="UniProtKB-KW"/>
</dbReference>
<accession>A0A0D9XVL7</accession>
<keyword evidence="4" id="KW-0723">Serine/threonine-protein kinase</keyword>
<evidence type="ECO:0000256" key="8">
    <source>
        <dbReference type="ARBA" id="ARBA00022692"/>
    </source>
</evidence>
<protein>
    <recommendedName>
        <fullName evidence="3">non-specific serine/threonine protein kinase</fullName>
        <ecNumber evidence="3">2.7.11.1</ecNumber>
    </recommendedName>
</protein>
<evidence type="ECO:0000256" key="21">
    <source>
        <dbReference type="SAM" id="Phobius"/>
    </source>
</evidence>
<dbReference type="InterPro" id="IPR002182">
    <property type="entry name" value="NB-ARC"/>
</dbReference>
<evidence type="ECO:0000313" key="24">
    <source>
        <dbReference type="Proteomes" id="UP000032180"/>
    </source>
</evidence>
<dbReference type="SUPFAM" id="SSF52058">
    <property type="entry name" value="L domain-like"/>
    <property type="match status" value="3"/>
</dbReference>
<evidence type="ECO:0000256" key="5">
    <source>
        <dbReference type="ARBA" id="ARBA00022553"/>
    </source>
</evidence>
<dbReference type="FunFam" id="1.10.510.10:FF:000146">
    <property type="entry name" value="LRR receptor-like serine/threonine-protein kinase IOS1"/>
    <property type="match status" value="1"/>
</dbReference>
<evidence type="ECO:0000256" key="4">
    <source>
        <dbReference type="ARBA" id="ARBA00022527"/>
    </source>
</evidence>
<evidence type="ECO:0000256" key="15">
    <source>
        <dbReference type="ARBA" id="ARBA00022989"/>
    </source>
</evidence>
<evidence type="ECO:0000256" key="9">
    <source>
        <dbReference type="ARBA" id="ARBA00022729"/>
    </source>
</evidence>
<evidence type="ECO:0000259" key="22">
    <source>
        <dbReference type="PROSITE" id="PS50011"/>
    </source>
</evidence>
<evidence type="ECO:0000256" key="6">
    <source>
        <dbReference type="ARBA" id="ARBA00022614"/>
    </source>
</evidence>
<dbReference type="InterPro" id="IPR032675">
    <property type="entry name" value="LRR_dom_sf"/>
</dbReference>
<dbReference type="SUPFAM" id="SSF52540">
    <property type="entry name" value="P-loop containing nucleoside triphosphate hydrolases"/>
    <property type="match status" value="2"/>
</dbReference>
<dbReference type="Gene3D" id="1.10.10.10">
    <property type="entry name" value="Winged helix-like DNA-binding domain superfamily/Winged helix DNA-binding domain"/>
    <property type="match status" value="1"/>
</dbReference>
<dbReference type="GO" id="GO:0042742">
    <property type="term" value="P:defense response to bacterium"/>
    <property type="evidence" value="ECO:0007669"/>
    <property type="project" value="UniProtKB-ARBA"/>
</dbReference>
<dbReference type="SMART" id="SM00220">
    <property type="entry name" value="S_TKc"/>
    <property type="match status" value="1"/>
</dbReference>
<comment type="catalytic activity">
    <reaction evidence="18">
        <text>L-threonyl-[protein] + ATP = O-phospho-L-threonyl-[protein] + ADP + H(+)</text>
        <dbReference type="Rhea" id="RHEA:46608"/>
        <dbReference type="Rhea" id="RHEA-COMP:11060"/>
        <dbReference type="Rhea" id="RHEA-COMP:11605"/>
        <dbReference type="ChEBI" id="CHEBI:15378"/>
        <dbReference type="ChEBI" id="CHEBI:30013"/>
        <dbReference type="ChEBI" id="CHEBI:30616"/>
        <dbReference type="ChEBI" id="CHEBI:61977"/>
        <dbReference type="ChEBI" id="CHEBI:456216"/>
        <dbReference type="EC" id="2.7.11.1"/>
    </reaction>
</comment>
<dbReference type="InterPro" id="IPR027417">
    <property type="entry name" value="P-loop_NTPase"/>
</dbReference>
<name>A0A0D9XVL7_9ORYZ</name>
<keyword evidence="10" id="KW-0677">Repeat</keyword>
<dbReference type="GO" id="GO:0043531">
    <property type="term" value="F:ADP binding"/>
    <property type="evidence" value="ECO:0007669"/>
    <property type="project" value="InterPro"/>
</dbReference>
<dbReference type="Gramene" id="LPERR11G20030.3">
    <property type="protein sequence ID" value="LPERR11G20030.3"/>
    <property type="gene ID" value="LPERR11G20030"/>
</dbReference>
<evidence type="ECO:0000256" key="7">
    <source>
        <dbReference type="ARBA" id="ARBA00022679"/>
    </source>
</evidence>
<evidence type="ECO:0000313" key="23">
    <source>
        <dbReference type="EnsemblPlants" id="LPERR11G20030.1"/>
    </source>
</evidence>
<evidence type="ECO:0000256" key="17">
    <source>
        <dbReference type="ARBA" id="ARBA00023170"/>
    </source>
</evidence>
<keyword evidence="15 21" id="KW-1133">Transmembrane helix</keyword>
<evidence type="ECO:0000256" key="16">
    <source>
        <dbReference type="ARBA" id="ARBA00023136"/>
    </source>
</evidence>
<keyword evidence="16 21" id="KW-0472">Membrane</keyword>
<dbReference type="Pfam" id="PF23559">
    <property type="entry name" value="WHD_DRP"/>
    <property type="match status" value="2"/>
</dbReference>
<dbReference type="FunFam" id="3.30.200.20:FF:000178">
    <property type="entry name" value="serine/threonine-protein kinase PBS1-like"/>
    <property type="match status" value="1"/>
</dbReference>
<dbReference type="InterPro" id="IPR001611">
    <property type="entry name" value="Leu-rich_rpt"/>
</dbReference>
<dbReference type="Pfam" id="PF00931">
    <property type="entry name" value="NB-ARC"/>
    <property type="match status" value="1"/>
</dbReference>
<dbReference type="EnsemblPlants" id="LPERR11G20030.1">
    <property type="protein sequence ID" value="LPERR11G20030.1"/>
    <property type="gene ID" value="LPERR11G20030"/>
</dbReference>
<evidence type="ECO:0000256" key="20">
    <source>
        <dbReference type="SAM" id="MobiDB-lite"/>
    </source>
</evidence>
<evidence type="ECO:0000256" key="19">
    <source>
        <dbReference type="ARBA" id="ARBA00048679"/>
    </source>
</evidence>
<evidence type="ECO:0000256" key="14">
    <source>
        <dbReference type="ARBA" id="ARBA00022840"/>
    </source>
</evidence>
<dbReference type="InterPro" id="IPR055414">
    <property type="entry name" value="LRR_R13L4/SHOC2-like"/>
</dbReference>
<dbReference type="Pfam" id="PF23598">
    <property type="entry name" value="LRR_14"/>
    <property type="match status" value="2"/>
</dbReference>
<feature type="domain" description="Protein kinase" evidence="22">
    <location>
        <begin position="2070"/>
        <end position="2347"/>
    </location>
</feature>
<feature type="region of interest" description="Disordered" evidence="20">
    <location>
        <begin position="2354"/>
        <end position="2384"/>
    </location>
</feature>
<dbReference type="PANTHER" id="PTHR45631:SF182">
    <property type="entry name" value="OS05G0246600 PROTEIN"/>
    <property type="match status" value="1"/>
</dbReference>
<dbReference type="InterPro" id="IPR001245">
    <property type="entry name" value="Ser-Thr/Tyr_kinase_cat_dom"/>
</dbReference>
<comment type="catalytic activity">
    <reaction evidence="19">
        <text>L-seryl-[protein] + ATP = O-phospho-L-seryl-[protein] + ADP + H(+)</text>
        <dbReference type="Rhea" id="RHEA:17989"/>
        <dbReference type="Rhea" id="RHEA-COMP:9863"/>
        <dbReference type="Rhea" id="RHEA-COMP:11604"/>
        <dbReference type="ChEBI" id="CHEBI:15378"/>
        <dbReference type="ChEBI" id="CHEBI:29999"/>
        <dbReference type="ChEBI" id="CHEBI:30616"/>
        <dbReference type="ChEBI" id="CHEBI:83421"/>
        <dbReference type="ChEBI" id="CHEBI:456216"/>
        <dbReference type="EC" id="2.7.11.1"/>
    </reaction>
</comment>
<dbReference type="FunFam" id="1.10.10.10:FF:000322">
    <property type="entry name" value="Probable disease resistance protein At1g63360"/>
    <property type="match status" value="1"/>
</dbReference>
<dbReference type="SUPFAM" id="SSF56112">
    <property type="entry name" value="Protein kinase-like (PK-like)"/>
    <property type="match status" value="1"/>
</dbReference>
<dbReference type="PRINTS" id="PR00364">
    <property type="entry name" value="DISEASERSIST"/>
</dbReference>
<dbReference type="InterPro" id="IPR011009">
    <property type="entry name" value="Kinase-like_dom_sf"/>
</dbReference>
<dbReference type="PROSITE" id="PS00108">
    <property type="entry name" value="PROTEIN_KINASE_ST"/>
    <property type="match status" value="1"/>
</dbReference>
<keyword evidence="11" id="KW-0547">Nucleotide-binding</keyword>
<dbReference type="Gramene" id="LPERR11G20030.1">
    <property type="protein sequence ID" value="LPERR11G20030.1"/>
    <property type="gene ID" value="LPERR11G20030"/>
</dbReference>
<dbReference type="InterPro" id="IPR000719">
    <property type="entry name" value="Prot_kinase_dom"/>
</dbReference>
<dbReference type="InterPro" id="IPR042197">
    <property type="entry name" value="Apaf_helical"/>
</dbReference>
<feature type="compositionally biased region" description="Polar residues" evidence="20">
    <location>
        <begin position="2354"/>
        <end position="2363"/>
    </location>
</feature>
<dbReference type="GO" id="GO:0002758">
    <property type="term" value="P:innate immune response-activating signaling pathway"/>
    <property type="evidence" value="ECO:0007669"/>
    <property type="project" value="UniProtKB-ARBA"/>
</dbReference>
<keyword evidence="17" id="KW-0675">Receptor</keyword>
<evidence type="ECO:0000256" key="18">
    <source>
        <dbReference type="ARBA" id="ARBA00047899"/>
    </source>
</evidence>
<reference evidence="23 24" key="1">
    <citation type="submission" date="2012-08" db="EMBL/GenBank/DDBJ databases">
        <title>Oryza genome evolution.</title>
        <authorList>
            <person name="Wing R.A."/>
        </authorList>
    </citation>
    <scope>NUCLEOTIDE SEQUENCE</scope>
</reference>
<evidence type="ECO:0000256" key="10">
    <source>
        <dbReference type="ARBA" id="ARBA00022737"/>
    </source>
</evidence>
<dbReference type="Gene3D" id="3.30.200.20">
    <property type="entry name" value="Phosphorylase Kinase, domain 1"/>
    <property type="match status" value="1"/>
</dbReference>
<sequence length="2384" mass="268131">MARGMKAAHPFHNVRKLSPQDAWSLLKKQVGQLCSPLPNFVPVALSDLEELQIDDTLKDIGMQIIHKCDGLPLAVKVMGGLLSTRDKRAAHWEQVLHDSIRSVPPHELNDAVYLSYQDLNSCLRQCFPNYIVIGMWISEGFLHGNTDDFEQLGDHCYKELIYRNLIEPDVNYVDQCVCRMHEVVRSFAHHLARDEALVISSTYRTGKAALKSQKFLRLSVETNDDEFEWWKLLQGQKLLRALIAIGELKINPGHSLINFSSLRILHIENANCTSALVVSLHKLKHLRYLHISGTDIHMLPENIGNMVFLQYISIVGAENLMKLPDSIGKLGNLGCLNLMDTSINAIPRKFCGLTNLRTLRWFLAHMEGDWCSLQELGNLSQLRVLGLYVSAYSFAREARLGEKEDLTELVLACSSNRLEQTHLIDELAPPPCLEMLVIKRYSGSRLPSWMWVPAASVALKGLRHMTLYSLSSYCTQLPDGLGQLPLLHSLQIIRAPGIRRVGIEFQHHHHRHHGEEPAAATFPRLHELVFDRMVEWEEWEWEQLQVPSMPELEVLTVRNCKLSTLPPGLAFHAISLKRLVITDARHLQSLENFGSVVELDICFSPELRISNIPKLRKLTIMICPELTVLEGVPQLNSLVLEDYEVDTLPEYLRSVDPMSLLLDCNLLLLKSISMRDDGPEWQKIRHIRDVRAYAEHRGHRRKWYVLYTEDSNNFETNIHDSSLFKVDPHDNLIGIDGPCENIIKVMMNDQDRDRQGLEVVCICGVGGLGKTTIAKAVYGKIVNEFDCRAFVSVSPVPDEEKIMRSIFDQVCCRYPNSEEPSSPPPIDTLKQFLQDKRYLIVLDDIWDLSVWEAIKPALTGNNKRSGIIATTCKVGVAESIGGVYKLPLLSYEDSKREVSKRILKKCGQLPLVIITLSSLLPKGLTEIEEWKKVCNSIGSGIELGGIMKDMRKTLRRSYDDLPEHLQSCLLYISIFPEDYVIRRDNLVQRWIAEELVSVNHGQSLQELGESYLYNLIDTGMIQPVEFDTTGKAVACKVPVMMLDLIVYLLKANKIATTILSGQQWTDLANKQVERLSLQLSTERHFIAKAAKSFRHTSSLSVFCDAELMTLLPRFQKLRVLHIEGCNSLENKHIIKCLRNSQLRYLIVGSGGITEIPRNVGNLRFLQILDLRATEIKELPPTIIHLDRLRCLLVSRSTKVPAGIGNLQALEELADVDICKSPGILEDICTMPELRVLRINLQSWNESYSELLVDSLCKMSTKKLKYLSIVTCCSLDFESGDNNIQPVIQHLEKLEILRSTFYRLPFWIGLLNNLLSLSIEVYLFEDAIKILGKLPALLFLSLTAKGGDKLAVNFRSEGFGCLKTFLLYNRAMGIKFLPGALKSLERLELSFQAALADDLGFGLENLTSLKHAQVEIVCFSATSEVVKRAEDAIRSMIAKNPKQQTPKLSIKRTVEQYMRHPRRRRDEEGDVSVVTSDGDEDCRKQSVCGKMNCAPVDDNVACRLMWRRTIFGFISIDCGFTGTPSYTDTNTGITYVGDDDFIEAGINHNVDLNNLQQTDLARRYSTIRFFPNGTRNCYTFKSLTPGSKYLLRAAFGYGNYDRINRLPTFDLYLGVNYWTTVRIVNASTAYVFEIIAVSPADYLQVCLVNIGSGTPFISGLDLRPFQEKFYPGSNTTHALVLLSFFRNTVRFGPNRYHFGADDHQIRFPDDPRDRIWQKYEDISEWTDVPDTVNGIVQNSPNDTYDGPSAVMRSVSTPLNDSRMDLLWSSDSSMNVDIATKFFVVLYFAEVEAIQGNALRQFDILLDNNTLVSAFSPISMVTSVFSGIVQGSGSHGISLVATSISNLPPLISAMEIFVVRPLNESSTYSEDAHSMMIIQTKFSVKRNWAGDPCSPATFSWDGLNCSYTPHGPPRITGLYMSSSGLTGELDASFGQLTLLQHLDLSHNNLSGPIPDFLGQVPSLIFLDLSSNNFSGSIPTNLLQKSQEGLLTLRTDNNPNLCGTGKCGLILNQSKRKRKLVLEVVPPVVLVFVVLLILAIFWYCRKKRPDVTGATNPFENRRFKYKELNLITDGFKTIIGRGGFGPVYLGYLEDGTPVAVKMRSQTSNQGNTEFLAEAQHLARVHHRNLVSLIGYCKDKKHLALVYEYMDGGSLADHLRGQEDLHTEPLTWLQRLNIALDSANGLEYLHRSCSPPLIHRDVKAHNILLTANLKAKIADFGLTRAFSSETNTHTTTEPAGTPGYLDPEYYGTSHLSEKSDVYSFGVVLLVLITAQPAIIPISDTVKKNIVLWVHERLAEGDIEGVTDPRIRGDCDLNSVWKVADLALHCTRREGRDRPTMTEVAEGIRESLQLETSWRSMRGSSTGTLDDAESVGVPESEHIRETSAR</sequence>
<dbReference type="PROSITE" id="PS50011">
    <property type="entry name" value="PROTEIN_KINASE_DOM"/>
    <property type="match status" value="1"/>
</dbReference>
<dbReference type="GO" id="GO:0009626">
    <property type="term" value="P:plant-type hypersensitive response"/>
    <property type="evidence" value="ECO:0007669"/>
    <property type="project" value="UniProtKB-ARBA"/>
</dbReference>
<evidence type="ECO:0000256" key="2">
    <source>
        <dbReference type="ARBA" id="ARBA00008171"/>
    </source>
</evidence>
<dbReference type="Pfam" id="PF12819">
    <property type="entry name" value="Malectin_like"/>
    <property type="match status" value="1"/>
</dbReference>
<dbReference type="Gene3D" id="1.10.510.10">
    <property type="entry name" value="Transferase(Phosphotransferase) domain 1"/>
    <property type="match status" value="1"/>
</dbReference>
<keyword evidence="9" id="KW-0732">Signal</keyword>
<evidence type="ECO:0000256" key="3">
    <source>
        <dbReference type="ARBA" id="ARBA00012513"/>
    </source>
</evidence>
<dbReference type="Pfam" id="PF07714">
    <property type="entry name" value="PK_Tyr_Ser-Thr"/>
    <property type="match status" value="1"/>
</dbReference>
<dbReference type="SMART" id="SM00369">
    <property type="entry name" value="LRR_TYP"/>
    <property type="match status" value="6"/>
</dbReference>
<organism evidence="23 24">
    <name type="scientific">Leersia perrieri</name>
    <dbReference type="NCBI Taxonomy" id="77586"/>
    <lineage>
        <taxon>Eukaryota</taxon>
        <taxon>Viridiplantae</taxon>
        <taxon>Streptophyta</taxon>
        <taxon>Embryophyta</taxon>
        <taxon>Tracheophyta</taxon>
        <taxon>Spermatophyta</taxon>
        <taxon>Magnoliopsida</taxon>
        <taxon>Liliopsida</taxon>
        <taxon>Poales</taxon>
        <taxon>Poaceae</taxon>
        <taxon>BOP clade</taxon>
        <taxon>Oryzoideae</taxon>
        <taxon>Oryzeae</taxon>
        <taxon>Oryzinae</taxon>
        <taxon>Leersia</taxon>
    </lineage>
</organism>
<dbReference type="CDD" id="cd14066">
    <property type="entry name" value="STKc_IRAK"/>
    <property type="match status" value="1"/>
</dbReference>
<keyword evidence="8 21" id="KW-0812">Transmembrane</keyword>
<evidence type="ECO:0000256" key="13">
    <source>
        <dbReference type="ARBA" id="ARBA00022821"/>
    </source>
</evidence>
<dbReference type="EnsemblPlants" id="LPERR11G20030.3">
    <property type="protein sequence ID" value="LPERR11G20030.3"/>
    <property type="gene ID" value="LPERR11G20030"/>
</dbReference>
<dbReference type="Pfam" id="PF13855">
    <property type="entry name" value="LRR_8"/>
    <property type="match status" value="1"/>
</dbReference>
<evidence type="ECO:0000256" key="11">
    <source>
        <dbReference type="ARBA" id="ARBA00022741"/>
    </source>
</evidence>
<keyword evidence="5" id="KW-0597">Phosphoprotein</keyword>
<dbReference type="PANTHER" id="PTHR45631">
    <property type="entry name" value="OS07G0107800 PROTEIN-RELATED"/>
    <property type="match status" value="1"/>
</dbReference>
<proteinExistence type="inferred from homology"/>
<evidence type="ECO:0000256" key="1">
    <source>
        <dbReference type="ARBA" id="ARBA00004167"/>
    </source>
</evidence>
<dbReference type="InterPro" id="IPR058922">
    <property type="entry name" value="WHD_DRP"/>
</dbReference>
<dbReference type="HOGENOM" id="CLU_001006_0_0_1"/>
<keyword evidence="12" id="KW-0418">Kinase</keyword>
<feature type="transmembrane region" description="Helical" evidence="21">
    <location>
        <begin position="2017"/>
        <end position="2040"/>
    </location>
</feature>
<keyword evidence="7" id="KW-0808">Transferase</keyword>
<dbReference type="Gene3D" id="1.10.8.430">
    <property type="entry name" value="Helical domain of apoptotic protease-activating factors"/>
    <property type="match status" value="2"/>
</dbReference>
<dbReference type="eggNOG" id="KOG4658">
    <property type="taxonomic scope" value="Eukaryota"/>
</dbReference>